<dbReference type="Gene3D" id="3.40.50.12780">
    <property type="entry name" value="N-terminal domain of ligase-like"/>
    <property type="match status" value="1"/>
</dbReference>
<dbReference type="InterPro" id="IPR000873">
    <property type="entry name" value="AMP-dep_synth/lig_dom"/>
</dbReference>
<dbReference type="InterPro" id="IPR023213">
    <property type="entry name" value="CAT-like_dom_sf"/>
</dbReference>
<dbReference type="InterPro" id="IPR001242">
    <property type="entry name" value="Condensation_dom"/>
</dbReference>
<dbReference type="Proteomes" id="UP001207626">
    <property type="component" value="Unassembled WGS sequence"/>
</dbReference>
<evidence type="ECO:0000313" key="8">
    <source>
        <dbReference type="Proteomes" id="UP001207626"/>
    </source>
</evidence>
<gene>
    <name evidence="7" type="ORF">M5X09_08780</name>
</gene>
<evidence type="ECO:0000256" key="5">
    <source>
        <dbReference type="ARBA" id="ARBA00023268"/>
    </source>
</evidence>
<keyword evidence="8" id="KW-1185">Reference proteome</keyword>
<organism evidence="7 8">
    <name type="scientific">Paenibacillus apiarius</name>
    <dbReference type="NCBI Taxonomy" id="46240"/>
    <lineage>
        <taxon>Bacteria</taxon>
        <taxon>Bacillati</taxon>
        <taxon>Bacillota</taxon>
        <taxon>Bacilli</taxon>
        <taxon>Bacillales</taxon>
        <taxon>Paenibacillaceae</taxon>
        <taxon>Paenibacillus</taxon>
    </lineage>
</organism>
<dbReference type="InterPro" id="IPR042099">
    <property type="entry name" value="ANL_N_sf"/>
</dbReference>
<feature type="domain" description="Carrier" evidence="6">
    <location>
        <begin position="980"/>
        <end position="1055"/>
    </location>
</feature>
<dbReference type="Pfam" id="PF00550">
    <property type="entry name" value="PP-binding"/>
    <property type="match status" value="1"/>
</dbReference>
<dbReference type="Gene3D" id="3.30.559.30">
    <property type="entry name" value="Nonribosomal peptide synthetase, condensation domain"/>
    <property type="match status" value="1"/>
</dbReference>
<comment type="cofactor">
    <cofactor evidence="1">
        <name>pantetheine 4'-phosphate</name>
        <dbReference type="ChEBI" id="CHEBI:47942"/>
    </cofactor>
</comment>
<keyword evidence="4" id="KW-0045">Antibiotic biosynthesis</keyword>
<evidence type="ECO:0000256" key="1">
    <source>
        <dbReference type="ARBA" id="ARBA00001957"/>
    </source>
</evidence>
<protein>
    <submittedName>
        <fullName evidence="7">Non-ribosomal peptide synthetase</fullName>
    </submittedName>
</protein>
<accession>A0ABT4DQZ1</accession>
<dbReference type="RefSeq" id="WP_087433289.1">
    <property type="nucleotide sequence ID" value="NZ_JAMDLV010000071.1"/>
</dbReference>
<dbReference type="InterPro" id="IPR009081">
    <property type="entry name" value="PP-bd_ACP"/>
</dbReference>
<dbReference type="PANTHER" id="PTHR45527:SF1">
    <property type="entry name" value="FATTY ACID SYNTHASE"/>
    <property type="match status" value="1"/>
</dbReference>
<proteinExistence type="inferred from homology"/>
<dbReference type="Gene3D" id="1.10.1200.10">
    <property type="entry name" value="ACP-like"/>
    <property type="match status" value="1"/>
</dbReference>
<comment type="similarity">
    <text evidence="2">Belongs to the ATP-dependent AMP-binding enzyme family.</text>
</comment>
<dbReference type="CDD" id="cd05930">
    <property type="entry name" value="A_NRPS"/>
    <property type="match status" value="1"/>
</dbReference>
<dbReference type="InterPro" id="IPR036736">
    <property type="entry name" value="ACP-like_sf"/>
</dbReference>
<dbReference type="InterPro" id="IPR025110">
    <property type="entry name" value="AMP-bd_C"/>
</dbReference>
<comment type="caution">
    <text evidence="7">The sequence shown here is derived from an EMBL/GenBank/DDBJ whole genome shotgun (WGS) entry which is preliminary data.</text>
</comment>
<dbReference type="InterPro" id="IPR020845">
    <property type="entry name" value="AMP-binding_CS"/>
</dbReference>
<dbReference type="SUPFAM" id="SSF56801">
    <property type="entry name" value="Acetyl-CoA synthetase-like"/>
    <property type="match status" value="1"/>
</dbReference>
<dbReference type="EMBL" id="JAMDLW010000010">
    <property type="protein sequence ID" value="MCY9519775.1"/>
    <property type="molecule type" value="Genomic_DNA"/>
</dbReference>
<evidence type="ECO:0000256" key="3">
    <source>
        <dbReference type="ARBA" id="ARBA00022737"/>
    </source>
</evidence>
<evidence type="ECO:0000313" key="7">
    <source>
        <dbReference type="EMBL" id="MCY9519775.1"/>
    </source>
</evidence>
<sequence>MKIEKSHVEDILALTPMQEGILFHYLKNRNKSAYLVQMSYTFSAIILNMEYCKQAWEKLTETNEMLRTVYRWEQLEHPVQIILKNKQVPIHEHDLSHLEKNEQKIELDRVRVLYRETGLDIRTNPLMISICILNKHEFEIILTYNHIILDGWSTMNLIRAFIQNYQQLMGMSISETHYKSKYKEYLLWIQNQEADAQELFWNEYFTNFVGKTTLINVARKAEEVKGIRRFQFQFPEQTKCLLTEFCSHHKVTPASIFYTAWGILLQQYCNSDDVLFGIVVSGRPHDILGVEDMVGLFMNTLPLRVVSVTNETMIEAVKRVNRQLIQRENMNYTSLSNIKRKIGLTPMDELFDSLLIVENYPLHEEMVSGQDNIMKIVDHKAYENIHYPLTIEITVWKELIVNFMYNPELLNSETMKQFSSHFANIINSILSNPYNKRIDVEMLDEFEKHELVYTLNETSVNFEKGQTIHSQFMNSVERNPNKVAVVCNQKSYTFYKLNEMADCFAAYLTDFEGVRATDLVGIYMDKTCDMIVALLAVLKIGGTYVPISKDLPLQRITQIFEESKIAFIIYDQSPQLDLDSLKLRKISIDTIMKLKSNKLEAHTEGQLSDTNLAYVIFTSGSTGKPKGVMVTHRNVVNFFAGMDRCLKLEGDDVMLSVTNISFDISVLEIFWTLTRGITVILKPDGKEYLDNYDRYLSGVSPHKLAFNQPITIMQSTPSRLKMLLDDKNSRRFLGSLKVLLVGGEAFSLNLGKGLQNVTKARIFNLYGPTETTIWSTCYELPPNITELSVGKPIANTQIYLLNDNLKLVPKGVTGEIFIGGEGVAKGYLNNDKLTEERFIANIINYNPETRLYRTGDLGRYNSDGTIEVLGRKDDQIKFHGYRIELGEIETLLSTYSPITQVVVVPYSSESSNQSLIAYYLSAEKLDSNELIYYARSTLPEYMVPVAFIKLEEIPLTPNGKIDRQKLREIKPVIETKNHLAPRNVVEAQLVKYWEILLGIENIGVDDNIFDMGGNSSLLVQFYGKIDASYPGQISISDIFAYPSISRLAEYLNHKLERECGESERMSSVFPDSFYTKKDIPYEKTTFHTQLAGTRLKQIQQYHEHFGTPFFEIFISAFFYSLWEELDSNLLSTYTMLHKPNMLKHILIDMEQMNGDKILEFIQSVGLKHAAAKWINITDLSSPSKLYPVKNSDSKGPILTLIGNNKLATNGNNLLEIFGLMIDIQDYDEYIEVFLEFNSALLEKETIRTWFNRMLQITQFIYRSLN</sequence>
<dbReference type="SUPFAM" id="SSF47336">
    <property type="entry name" value="ACP-like"/>
    <property type="match status" value="1"/>
</dbReference>
<keyword evidence="3" id="KW-0677">Repeat</keyword>
<reference evidence="7 8" key="1">
    <citation type="submission" date="2022-05" db="EMBL/GenBank/DDBJ databases">
        <title>Genome Sequencing of Bee-Associated Microbes.</title>
        <authorList>
            <person name="Dunlap C."/>
        </authorList>
    </citation>
    <scope>NUCLEOTIDE SEQUENCE [LARGE SCALE GENOMIC DNA]</scope>
    <source>
        <strain evidence="7 8">NRRL NRS-1438</strain>
    </source>
</reference>
<dbReference type="PROSITE" id="PS50075">
    <property type="entry name" value="CARRIER"/>
    <property type="match status" value="1"/>
</dbReference>
<dbReference type="Pfam" id="PF00501">
    <property type="entry name" value="AMP-binding"/>
    <property type="match status" value="1"/>
</dbReference>
<dbReference type="InterPro" id="IPR010071">
    <property type="entry name" value="AA_adenyl_dom"/>
</dbReference>
<evidence type="ECO:0000256" key="4">
    <source>
        <dbReference type="ARBA" id="ARBA00023194"/>
    </source>
</evidence>
<name>A0ABT4DQZ1_9BACL</name>
<dbReference type="Gene3D" id="3.30.559.10">
    <property type="entry name" value="Chloramphenicol acetyltransferase-like domain"/>
    <property type="match status" value="1"/>
</dbReference>
<dbReference type="Pfam" id="PF00668">
    <property type="entry name" value="Condensation"/>
    <property type="match status" value="1"/>
</dbReference>
<dbReference type="InterPro" id="IPR045851">
    <property type="entry name" value="AMP-bd_C_sf"/>
</dbReference>
<dbReference type="Gene3D" id="3.30.300.30">
    <property type="match status" value="1"/>
</dbReference>
<dbReference type="Pfam" id="PF13193">
    <property type="entry name" value="AMP-binding_C"/>
    <property type="match status" value="1"/>
</dbReference>
<evidence type="ECO:0000256" key="2">
    <source>
        <dbReference type="ARBA" id="ARBA00006432"/>
    </source>
</evidence>
<keyword evidence="5" id="KW-0511">Multifunctional enzyme</keyword>
<dbReference type="NCBIfam" id="TIGR01733">
    <property type="entry name" value="AA-adenyl-dom"/>
    <property type="match status" value="1"/>
</dbReference>
<dbReference type="PANTHER" id="PTHR45527">
    <property type="entry name" value="NONRIBOSOMAL PEPTIDE SYNTHETASE"/>
    <property type="match status" value="1"/>
</dbReference>
<dbReference type="SUPFAM" id="SSF52777">
    <property type="entry name" value="CoA-dependent acyltransferases"/>
    <property type="match status" value="2"/>
</dbReference>
<dbReference type="PROSITE" id="PS00455">
    <property type="entry name" value="AMP_BINDING"/>
    <property type="match status" value="1"/>
</dbReference>
<evidence type="ECO:0000259" key="6">
    <source>
        <dbReference type="PROSITE" id="PS50075"/>
    </source>
</evidence>